<organism evidence="2 3">
    <name type="scientific">Toxocara canis</name>
    <name type="common">Canine roundworm</name>
    <dbReference type="NCBI Taxonomy" id="6265"/>
    <lineage>
        <taxon>Eukaryota</taxon>
        <taxon>Metazoa</taxon>
        <taxon>Ecdysozoa</taxon>
        <taxon>Nematoda</taxon>
        <taxon>Chromadorea</taxon>
        <taxon>Rhabditida</taxon>
        <taxon>Spirurina</taxon>
        <taxon>Ascaridomorpha</taxon>
        <taxon>Ascaridoidea</taxon>
        <taxon>Toxocaridae</taxon>
        <taxon>Toxocara</taxon>
    </lineage>
</organism>
<accession>A0A0B2W4I6</accession>
<proteinExistence type="predicted"/>
<gene>
    <name evidence="2" type="ORF">Tcan_06755</name>
</gene>
<keyword evidence="1" id="KW-0812">Transmembrane</keyword>
<sequence length="123" mass="14326">MLFRTRPLNYKLLFRSQPKYELLPVQYIAFNLYHLYYTLLFFIFIACTMCCYRSAVSLAKIYLPIGERSICTRMKHALFRTKTSRSSIVRNSTNDFKPNAGFRSAYGRPIKAIFASLTRGVSV</sequence>
<dbReference type="AlphaFoldDB" id="A0A0B2W4I6"/>
<keyword evidence="3" id="KW-1185">Reference proteome</keyword>
<evidence type="ECO:0000313" key="2">
    <source>
        <dbReference type="EMBL" id="KHN88584.1"/>
    </source>
</evidence>
<reference evidence="2 3" key="1">
    <citation type="submission" date="2014-11" db="EMBL/GenBank/DDBJ databases">
        <title>Genetic blueprint of the zoonotic pathogen Toxocara canis.</title>
        <authorList>
            <person name="Zhu X.-Q."/>
            <person name="Korhonen P.K."/>
            <person name="Cai H."/>
            <person name="Young N.D."/>
            <person name="Nejsum P."/>
            <person name="von Samson-Himmelstjerna G."/>
            <person name="Boag P.R."/>
            <person name="Tan P."/>
            <person name="Li Q."/>
            <person name="Min J."/>
            <person name="Yang Y."/>
            <person name="Wang X."/>
            <person name="Fang X."/>
            <person name="Hall R.S."/>
            <person name="Hofmann A."/>
            <person name="Sternberg P.W."/>
            <person name="Jex A.R."/>
            <person name="Gasser R.B."/>
        </authorList>
    </citation>
    <scope>NUCLEOTIDE SEQUENCE [LARGE SCALE GENOMIC DNA]</scope>
    <source>
        <strain evidence="2">PN_DK_2014</strain>
    </source>
</reference>
<keyword evidence="1" id="KW-1133">Transmembrane helix</keyword>
<dbReference type="EMBL" id="JPKZ01000204">
    <property type="protein sequence ID" value="KHN88584.1"/>
    <property type="molecule type" value="Genomic_DNA"/>
</dbReference>
<comment type="caution">
    <text evidence="2">The sequence shown here is derived from an EMBL/GenBank/DDBJ whole genome shotgun (WGS) entry which is preliminary data.</text>
</comment>
<evidence type="ECO:0000313" key="3">
    <source>
        <dbReference type="Proteomes" id="UP000031036"/>
    </source>
</evidence>
<protein>
    <submittedName>
        <fullName evidence="2">Uncharacterized protein</fullName>
    </submittedName>
</protein>
<name>A0A0B2W4I6_TOXCA</name>
<feature type="transmembrane region" description="Helical" evidence="1">
    <location>
        <begin position="33"/>
        <end position="52"/>
    </location>
</feature>
<evidence type="ECO:0000256" key="1">
    <source>
        <dbReference type="SAM" id="Phobius"/>
    </source>
</evidence>
<dbReference type="Proteomes" id="UP000031036">
    <property type="component" value="Unassembled WGS sequence"/>
</dbReference>
<keyword evidence="1" id="KW-0472">Membrane</keyword>